<dbReference type="EC" id="2.1.1.185" evidence="6"/>
<dbReference type="Pfam" id="PF22435">
    <property type="entry name" value="MRM3-like_sub_bind"/>
    <property type="match status" value="1"/>
</dbReference>
<protein>
    <submittedName>
        <fullName evidence="6">23S rRNA (Guanosine-2'-O-)-methyltransferase RlmB</fullName>
        <ecNumber evidence="6">2.1.1.185</ecNumber>
    </submittedName>
</protein>
<name>A0A517N6T4_9BACT</name>
<comment type="similarity">
    <text evidence="1">Belongs to the class IV-like SAM-binding methyltransferase superfamily. RNA methyltransferase TrmH family.</text>
</comment>
<evidence type="ECO:0000256" key="1">
    <source>
        <dbReference type="ARBA" id="ARBA00007228"/>
    </source>
</evidence>
<dbReference type="Pfam" id="PF00588">
    <property type="entry name" value="SpoU_methylase"/>
    <property type="match status" value="1"/>
</dbReference>
<dbReference type="InterPro" id="IPR029028">
    <property type="entry name" value="Alpha/beta_knot_MTases"/>
</dbReference>
<evidence type="ECO:0000256" key="2">
    <source>
        <dbReference type="ARBA" id="ARBA00022603"/>
    </source>
</evidence>
<dbReference type="RefSeq" id="WP_145168649.1">
    <property type="nucleotide sequence ID" value="NZ_CP036525.1"/>
</dbReference>
<accession>A0A517N6T4</accession>
<dbReference type="PANTHER" id="PTHR43191">
    <property type="entry name" value="RRNA METHYLTRANSFERASE 3"/>
    <property type="match status" value="1"/>
</dbReference>
<dbReference type="Gene3D" id="3.40.1280.10">
    <property type="match status" value="1"/>
</dbReference>
<evidence type="ECO:0000259" key="4">
    <source>
        <dbReference type="Pfam" id="PF00588"/>
    </source>
</evidence>
<evidence type="ECO:0000256" key="3">
    <source>
        <dbReference type="ARBA" id="ARBA00022679"/>
    </source>
</evidence>
<dbReference type="GO" id="GO:0003723">
    <property type="term" value="F:RNA binding"/>
    <property type="evidence" value="ECO:0007669"/>
    <property type="project" value="InterPro"/>
</dbReference>
<dbReference type="GO" id="GO:0008173">
    <property type="term" value="F:RNA methyltransferase activity"/>
    <property type="evidence" value="ECO:0007669"/>
    <property type="project" value="InterPro"/>
</dbReference>
<dbReference type="OrthoDB" id="9794400at2"/>
<dbReference type="GO" id="GO:0032259">
    <property type="term" value="P:methylation"/>
    <property type="evidence" value="ECO:0007669"/>
    <property type="project" value="UniProtKB-KW"/>
</dbReference>
<dbReference type="GO" id="GO:0006396">
    <property type="term" value="P:RNA processing"/>
    <property type="evidence" value="ECO:0007669"/>
    <property type="project" value="InterPro"/>
</dbReference>
<dbReference type="PANTHER" id="PTHR43191:SF2">
    <property type="entry name" value="RRNA METHYLTRANSFERASE 3, MITOCHONDRIAL"/>
    <property type="match status" value="1"/>
</dbReference>
<keyword evidence="2 6" id="KW-0489">Methyltransferase</keyword>
<evidence type="ECO:0000313" key="6">
    <source>
        <dbReference type="EMBL" id="QDT02847.1"/>
    </source>
</evidence>
<sequence>MSESAPVVLRSPANPTVRHLIRLRENRYRRKADRVIVDGWRETAQAVESGMDLCGFYTSESDPLNPDDSAIQRVLNHPAAAQKQNWVSDGILEKISFGQSNRGVVAEFVRPDWNLDRLALPPQPLVLVLDRIEKPGNVGAVFRCADAAGIDAVLLSDCHDPLNPNAIRNSLGAIFRVPTAVGSESQVAQFLSAKGFRVLAARVESSTPLWSTRWNGPVAVVLGSEADGLGERWKTIPSADGKPDPVPGIRIPMAGKIDSLNISVSAAVIAYEAIRQRQS</sequence>
<dbReference type="SUPFAM" id="SSF55315">
    <property type="entry name" value="L30e-like"/>
    <property type="match status" value="1"/>
</dbReference>
<dbReference type="Gene3D" id="3.30.1330.30">
    <property type="match status" value="1"/>
</dbReference>
<dbReference type="EMBL" id="CP036525">
    <property type="protein sequence ID" value="QDT02847.1"/>
    <property type="molecule type" value="Genomic_DNA"/>
</dbReference>
<dbReference type="AlphaFoldDB" id="A0A517N6T4"/>
<feature type="domain" description="tRNA/rRNA methyltransferase SpoU type" evidence="4">
    <location>
        <begin position="125"/>
        <end position="271"/>
    </location>
</feature>
<keyword evidence="7" id="KW-1185">Reference proteome</keyword>
<proteinExistence type="inferred from homology"/>
<dbReference type="InterPro" id="IPR051259">
    <property type="entry name" value="rRNA_Methyltransferase"/>
</dbReference>
<dbReference type="InterPro" id="IPR053888">
    <property type="entry name" value="MRM3-like_sub_bind"/>
</dbReference>
<gene>
    <name evidence="6" type="primary">rlmB_1</name>
    <name evidence="6" type="ORF">K227x_12260</name>
</gene>
<dbReference type="InterPro" id="IPR029026">
    <property type="entry name" value="tRNA_m1G_MTases_N"/>
</dbReference>
<dbReference type="Proteomes" id="UP000318538">
    <property type="component" value="Chromosome"/>
</dbReference>
<feature type="domain" description="MRM3-like substrate binding" evidence="5">
    <location>
        <begin position="14"/>
        <end position="106"/>
    </location>
</feature>
<organism evidence="6 7">
    <name type="scientific">Rubripirellula lacrimiformis</name>
    <dbReference type="NCBI Taxonomy" id="1930273"/>
    <lineage>
        <taxon>Bacteria</taxon>
        <taxon>Pseudomonadati</taxon>
        <taxon>Planctomycetota</taxon>
        <taxon>Planctomycetia</taxon>
        <taxon>Pirellulales</taxon>
        <taxon>Pirellulaceae</taxon>
        <taxon>Rubripirellula</taxon>
    </lineage>
</organism>
<evidence type="ECO:0000313" key="7">
    <source>
        <dbReference type="Proteomes" id="UP000318538"/>
    </source>
</evidence>
<dbReference type="SUPFAM" id="SSF75217">
    <property type="entry name" value="alpha/beta knot"/>
    <property type="match status" value="1"/>
</dbReference>
<dbReference type="KEGG" id="rlc:K227x_12260"/>
<reference evidence="6 7" key="1">
    <citation type="submission" date="2019-02" db="EMBL/GenBank/DDBJ databases">
        <title>Deep-cultivation of Planctomycetes and their phenomic and genomic characterization uncovers novel biology.</title>
        <authorList>
            <person name="Wiegand S."/>
            <person name="Jogler M."/>
            <person name="Boedeker C."/>
            <person name="Pinto D."/>
            <person name="Vollmers J."/>
            <person name="Rivas-Marin E."/>
            <person name="Kohn T."/>
            <person name="Peeters S.H."/>
            <person name="Heuer A."/>
            <person name="Rast P."/>
            <person name="Oberbeckmann S."/>
            <person name="Bunk B."/>
            <person name="Jeske O."/>
            <person name="Meyerdierks A."/>
            <person name="Storesund J.E."/>
            <person name="Kallscheuer N."/>
            <person name="Luecker S."/>
            <person name="Lage O.M."/>
            <person name="Pohl T."/>
            <person name="Merkel B.J."/>
            <person name="Hornburger P."/>
            <person name="Mueller R.-W."/>
            <person name="Bruemmer F."/>
            <person name="Labrenz M."/>
            <person name="Spormann A.M."/>
            <person name="Op den Camp H."/>
            <person name="Overmann J."/>
            <person name="Amann R."/>
            <person name="Jetten M.S.M."/>
            <person name="Mascher T."/>
            <person name="Medema M.H."/>
            <person name="Devos D.P."/>
            <person name="Kaster A.-K."/>
            <person name="Ovreas L."/>
            <person name="Rohde M."/>
            <person name="Galperin M.Y."/>
            <person name="Jogler C."/>
        </authorList>
    </citation>
    <scope>NUCLEOTIDE SEQUENCE [LARGE SCALE GENOMIC DNA]</scope>
    <source>
        <strain evidence="6 7">K22_7</strain>
    </source>
</reference>
<dbReference type="InterPro" id="IPR029064">
    <property type="entry name" value="Ribosomal_eL30-like_sf"/>
</dbReference>
<keyword evidence="3 6" id="KW-0808">Transferase</keyword>
<evidence type="ECO:0000259" key="5">
    <source>
        <dbReference type="Pfam" id="PF22435"/>
    </source>
</evidence>
<dbReference type="InterPro" id="IPR001537">
    <property type="entry name" value="SpoU_MeTrfase"/>
</dbReference>